<dbReference type="SUPFAM" id="SSF52833">
    <property type="entry name" value="Thioredoxin-like"/>
    <property type="match status" value="1"/>
</dbReference>
<keyword evidence="7" id="KW-0812">Transmembrane</keyword>
<feature type="signal peptide" evidence="8">
    <location>
        <begin position="1"/>
        <end position="23"/>
    </location>
</feature>
<feature type="transmembrane region" description="Helical" evidence="7">
    <location>
        <begin position="551"/>
        <end position="571"/>
    </location>
</feature>
<evidence type="ECO:0000256" key="5">
    <source>
        <dbReference type="ARBA" id="ARBA00035043"/>
    </source>
</evidence>
<feature type="chain" id="PRO_5005891472" description="DnaJ homolog subfamily C member 16" evidence="8">
    <location>
        <begin position="24"/>
        <end position="828"/>
    </location>
</feature>
<feature type="region of interest" description="Disordered" evidence="6">
    <location>
        <begin position="585"/>
        <end position="607"/>
    </location>
</feature>
<sequence length="828" mass="96683">MKFFVFNIPIILFIGILIVFIQSSDNENPYKILGISSSASTKEIKKAYKSLAKLWHPDKNSASDATEKFMAIQRAYEILSDPLKKERFDKFGTFDDNPQGGYHGQHDQFNSFFQHFNGFNYQGFQEQESYLSKHRISFRHYANNILPKTYKKPYLIFAYSSYCYGCFRLEPIWKDVVQDLEPLGYGIATINAVSDRNLLEKLRVTSLPSIMVVVEGRVIHFRSESSVINSKMIRHFAINAMPTHFITKINDYSALRRFLDQWETTNKISVLILSQKESPRLRYLLTSMQFSSFAKFGYFYLTQTTDSHAIKTALNVQCHDCDHVMIFNDSPQNGPVAKLTLNNGSKRQEMEQIINLINHHKLLSMPRISSTDYFEEICPVSSRSHKQICVVLPVMDSDVDKNFITTYRRFVTGFKNTVHNENLRFSYVYINKQMDFMEKFIDFIPHNNDDKKDENTIDILVIWRYEMDKGKIIWLTNAWTKDQSKISVFADALLNNLDKVVTGSIKLTQTARIVPLKDEYYPSWFTRFSRNTIRAIETFWYHFTKEEALPVLSAIFTFVFILFVGYLLNYLKSSNIKTKFNEKNKNNVSDNNTWHPDDPKSPKSNINNGVKKVLTKEQKCWKDMEPLLHELRAETYFGMIRLLKPGCRSLVILVDESSKDILLHQFAVHVWSLRNNKNFSFGYLMVNKNLPWFRKLLEHTLPAQTDTTSNLPSMASRLQNINPKQTLGTVIAICGWKLYFSLYHPMHVNPKRRDVLGFDDSDEYTESEEEYDSTAEDGRIRKHLLHRGKRNNSIKIEEVLNGLPNWIDRILEGSIRRYCVPEWPDNLK</sequence>
<dbReference type="PROSITE" id="PS00636">
    <property type="entry name" value="DNAJ_1"/>
    <property type="match status" value="1"/>
</dbReference>
<dbReference type="InterPro" id="IPR036869">
    <property type="entry name" value="J_dom_sf"/>
</dbReference>
<evidence type="ECO:0000256" key="4">
    <source>
        <dbReference type="ARBA" id="ARBA00035002"/>
    </source>
</evidence>
<keyword evidence="3" id="KW-0072">Autophagy</keyword>
<comment type="function">
    <text evidence="4">Plays an important role in regulating the size of autophagosomes during the formation process.</text>
</comment>
<keyword evidence="7" id="KW-0472">Membrane</keyword>
<dbReference type="PROSITE" id="PS50076">
    <property type="entry name" value="DNAJ_2"/>
    <property type="match status" value="1"/>
</dbReference>
<protein>
    <recommendedName>
        <fullName evidence="2">DnaJ homolog subfamily C member 16</fullName>
    </recommendedName>
    <alternativeName>
        <fullName evidence="5">Endoplasmic reticulum DNA J domain-containing protein 8</fullName>
    </alternativeName>
</protein>
<evidence type="ECO:0000256" key="7">
    <source>
        <dbReference type="SAM" id="Phobius"/>
    </source>
</evidence>
<evidence type="ECO:0000256" key="3">
    <source>
        <dbReference type="ARBA" id="ARBA00023006"/>
    </source>
</evidence>
<dbReference type="CDD" id="cd06257">
    <property type="entry name" value="DnaJ"/>
    <property type="match status" value="1"/>
</dbReference>
<dbReference type="Gene3D" id="1.10.287.110">
    <property type="entry name" value="DnaJ domain"/>
    <property type="match status" value="1"/>
</dbReference>
<evidence type="ECO:0000313" key="10">
    <source>
        <dbReference type="Proteomes" id="UP000038045"/>
    </source>
</evidence>
<dbReference type="PANTHER" id="PTHR44303">
    <property type="entry name" value="DNAJ HOMOLOG SUBFAMILY C MEMBER 16"/>
    <property type="match status" value="1"/>
</dbReference>
<reference evidence="11" key="1">
    <citation type="submission" date="2017-02" db="UniProtKB">
        <authorList>
            <consortium name="WormBaseParasite"/>
        </authorList>
    </citation>
    <scope>IDENTIFICATION</scope>
</reference>
<evidence type="ECO:0000256" key="1">
    <source>
        <dbReference type="ARBA" id="ARBA00004163"/>
    </source>
</evidence>
<dbReference type="InterPro" id="IPR013766">
    <property type="entry name" value="Thioredoxin_domain"/>
</dbReference>
<name>A0A0N4ZC39_PARTI</name>
<dbReference type="STRING" id="131310.A0A0N4ZC39"/>
<dbReference type="Pfam" id="PF00085">
    <property type="entry name" value="Thioredoxin"/>
    <property type="match status" value="1"/>
</dbReference>
<proteinExistence type="predicted"/>
<dbReference type="Pfam" id="PF00226">
    <property type="entry name" value="DnaJ"/>
    <property type="match status" value="1"/>
</dbReference>
<evidence type="ECO:0000259" key="9">
    <source>
        <dbReference type="PROSITE" id="PS50076"/>
    </source>
</evidence>
<evidence type="ECO:0000313" key="11">
    <source>
        <dbReference type="WBParaSite" id="PTRK_0000509400.1"/>
    </source>
</evidence>
<feature type="domain" description="J" evidence="9">
    <location>
        <begin position="28"/>
        <end position="92"/>
    </location>
</feature>
<keyword evidence="7" id="KW-1133">Transmembrane helix</keyword>
<dbReference type="WBParaSite" id="PTRK_0000509400.1">
    <property type="protein sequence ID" value="PTRK_0000509400.1"/>
    <property type="gene ID" value="PTRK_0000509400"/>
</dbReference>
<dbReference type="GO" id="GO:0006914">
    <property type="term" value="P:autophagy"/>
    <property type="evidence" value="ECO:0007669"/>
    <property type="project" value="UniProtKB-KW"/>
</dbReference>
<evidence type="ECO:0000256" key="2">
    <source>
        <dbReference type="ARBA" id="ARBA00020921"/>
    </source>
</evidence>
<dbReference type="PRINTS" id="PR00625">
    <property type="entry name" value="JDOMAIN"/>
</dbReference>
<dbReference type="InterPro" id="IPR052448">
    <property type="entry name" value="DnaJ_C16_autophagy_reg"/>
</dbReference>
<evidence type="ECO:0000256" key="8">
    <source>
        <dbReference type="SAM" id="SignalP"/>
    </source>
</evidence>
<dbReference type="InterPro" id="IPR036249">
    <property type="entry name" value="Thioredoxin-like_sf"/>
</dbReference>
<dbReference type="InterPro" id="IPR001623">
    <property type="entry name" value="DnaJ_domain"/>
</dbReference>
<dbReference type="SUPFAM" id="SSF46565">
    <property type="entry name" value="Chaperone J-domain"/>
    <property type="match status" value="1"/>
</dbReference>
<comment type="subcellular location">
    <subcellularLocation>
        <location evidence="1">Endoplasmic reticulum membrane</location>
        <topology evidence="1">Single-pass type IV membrane protein</topology>
    </subcellularLocation>
</comment>
<keyword evidence="8" id="KW-0732">Signal</keyword>
<accession>A0A0N4ZC39</accession>
<dbReference type="AlphaFoldDB" id="A0A0N4ZC39"/>
<organism evidence="10 11">
    <name type="scientific">Parastrongyloides trichosuri</name>
    <name type="common">Possum-specific nematode worm</name>
    <dbReference type="NCBI Taxonomy" id="131310"/>
    <lineage>
        <taxon>Eukaryota</taxon>
        <taxon>Metazoa</taxon>
        <taxon>Ecdysozoa</taxon>
        <taxon>Nematoda</taxon>
        <taxon>Chromadorea</taxon>
        <taxon>Rhabditida</taxon>
        <taxon>Tylenchina</taxon>
        <taxon>Panagrolaimomorpha</taxon>
        <taxon>Strongyloidoidea</taxon>
        <taxon>Strongyloididae</taxon>
        <taxon>Parastrongyloides</taxon>
    </lineage>
</organism>
<dbReference type="Gene3D" id="3.40.30.10">
    <property type="entry name" value="Glutaredoxin"/>
    <property type="match status" value="1"/>
</dbReference>
<dbReference type="InterPro" id="IPR018253">
    <property type="entry name" value="DnaJ_domain_CS"/>
</dbReference>
<keyword evidence="10" id="KW-1185">Reference proteome</keyword>
<dbReference type="SMART" id="SM00271">
    <property type="entry name" value="DnaJ"/>
    <property type="match status" value="1"/>
</dbReference>
<dbReference type="GO" id="GO:0005789">
    <property type="term" value="C:endoplasmic reticulum membrane"/>
    <property type="evidence" value="ECO:0007669"/>
    <property type="project" value="UniProtKB-SubCell"/>
</dbReference>
<dbReference type="Proteomes" id="UP000038045">
    <property type="component" value="Unplaced"/>
</dbReference>
<dbReference type="PANTHER" id="PTHR44303:SF2">
    <property type="entry name" value="DNAJ HOMOLOG SUBFAMILY C MEMBER 16"/>
    <property type="match status" value="1"/>
</dbReference>
<evidence type="ECO:0000256" key="6">
    <source>
        <dbReference type="SAM" id="MobiDB-lite"/>
    </source>
</evidence>